<dbReference type="InterPro" id="IPR037227">
    <property type="entry name" value="EndoU-like"/>
</dbReference>
<evidence type="ECO:0000256" key="5">
    <source>
        <dbReference type="ARBA" id="ARBA00022723"/>
    </source>
</evidence>
<name>A0A9P0C9B4_BEMTA</name>
<feature type="signal peptide" evidence="11">
    <location>
        <begin position="1"/>
        <end position="29"/>
    </location>
</feature>
<evidence type="ECO:0000256" key="3">
    <source>
        <dbReference type="ARBA" id="ARBA00011245"/>
    </source>
</evidence>
<evidence type="ECO:0000313" key="14">
    <source>
        <dbReference type="Proteomes" id="UP001152759"/>
    </source>
</evidence>
<evidence type="ECO:0000256" key="4">
    <source>
        <dbReference type="ARBA" id="ARBA00022722"/>
    </source>
</evidence>
<dbReference type="PANTHER" id="PTHR12439:SF42">
    <property type="entry name" value="ENDORIBONUCLEASE-RELATED"/>
    <property type="match status" value="1"/>
</dbReference>
<keyword evidence="14" id="KW-1185">Reference proteome</keyword>
<gene>
    <name evidence="13" type="ORF">BEMITA_LOCUS9388</name>
</gene>
<dbReference type="CDD" id="cd21159">
    <property type="entry name" value="XendoU"/>
    <property type="match status" value="1"/>
</dbReference>
<keyword evidence="8 11" id="KW-0694">RNA-binding</keyword>
<dbReference type="AlphaFoldDB" id="A0A9P0C9B4"/>
<dbReference type="SUPFAM" id="SSF142877">
    <property type="entry name" value="EndoU-like"/>
    <property type="match status" value="1"/>
</dbReference>
<feature type="chain" id="PRO_5040542172" description="EndoU domain-containing protein" evidence="11">
    <location>
        <begin position="30"/>
        <end position="297"/>
    </location>
</feature>
<comment type="similarity">
    <text evidence="2 11">Belongs to the ENDOU family.</text>
</comment>
<dbReference type="PROSITE" id="PS51959">
    <property type="entry name" value="ENDOU"/>
    <property type="match status" value="1"/>
</dbReference>
<evidence type="ECO:0000256" key="9">
    <source>
        <dbReference type="ARBA" id="ARBA00023211"/>
    </source>
</evidence>
<evidence type="ECO:0000256" key="2">
    <source>
        <dbReference type="ARBA" id="ARBA00010168"/>
    </source>
</evidence>
<reference evidence="13" key="1">
    <citation type="submission" date="2021-12" db="EMBL/GenBank/DDBJ databases">
        <authorList>
            <person name="King R."/>
        </authorList>
    </citation>
    <scope>NUCLEOTIDE SEQUENCE</scope>
</reference>
<dbReference type="InterPro" id="IPR039787">
    <property type="entry name" value="ENDOU"/>
</dbReference>
<dbReference type="Proteomes" id="UP001152759">
    <property type="component" value="Chromosome 5"/>
</dbReference>
<dbReference type="EMBL" id="OU963866">
    <property type="protein sequence ID" value="CAH0772822.1"/>
    <property type="molecule type" value="Genomic_DNA"/>
</dbReference>
<dbReference type="GO" id="GO:0016787">
    <property type="term" value="F:hydrolase activity"/>
    <property type="evidence" value="ECO:0007669"/>
    <property type="project" value="UniProtKB-KW"/>
</dbReference>
<dbReference type="GO" id="GO:0016829">
    <property type="term" value="F:lyase activity"/>
    <property type="evidence" value="ECO:0007669"/>
    <property type="project" value="UniProtKB-KW"/>
</dbReference>
<evidence type="ECO:0000256" key="6">
    <source>
        <dbReference type="ARBA" id="ARBA00022759"/>
    </source>
</evidence>
<dbReference type="KEGG" id="btab:109040778"/>
<proteinExistence type="inferred from homology"/>
<dbReference type="InterPro" id="IPR018998">
    <property type="entry name" value="EndoU_C"/>
</dbReference>
<evidence type="ECO:0000256" key="10">
    <source>
        <dbReference type="ARBA" id="ARBA00023239"/>
    </source>
</evidence>
<keyword evidence="11" id="KW-0732">Signal</keyword>
<dbReference type="Pfam" id="PF09412">
    <property type="entry name" value="XendoU"/>
    <property type="match status" value="1"/>
</dbReference>
<keyword evidence="7 11" id="KW-0378">Hydrolase</keyword>
<evidence type="ECO:0000256" key="7">
    <source>
        <dbReference type="ARBA" id="ARBA00022801"/>
    </source>
</evidence>
<evidence type="ECO:0000256" key="1">
    <source>
        <dbReference type="ARBA" id="ARBA00001936"/>
    </source>
</evidence>
<protein>
    <recommendedName>
        <fullName evidence="12">EndoU domain-containing protein</fullName>
    </recommendedName>
</protein>
<dbReference type="GO" id="GO:0003723">
    <property type="term" value="F:RNA binding"/>
    <property type="evidence" value="ECO:0007669"/>
    <property type="project" value="UniProtKB-UniRule"/>
</dbReference>
<sequence>MLSFSMMDFRPRTLFVIASFICLSQLGACATVADRDIQDFSEKLLSKDVNNAAKYVTINFQSKKRQNVEDSAPRPLLSVNKKAYDLPSISKLVKIYDNYVPDVAIPETETKEELDEEHAFIDEVSKTPVMQEMKAWLQQNSLLPKNMDNAAFNKWLFDFWFTMYSRGRRIVGSSAFEHIFLGEIKNKEVSGFHSWIFFADQENKTTADYLGWKKYQNLQDKGTVMKLSYKWSGIPKFTGSMFVGTSPELEMALYTTCFLTRPNTQCKLQLNGTPVTLQTYSFSYRGKNYIGSAYPEI</sequence>
<keyword evidence="9 11" id="KW-0464">Manganese</keyword>
<dbReference type="GO" id="GO:0004521">
    <property type="term" value="F:RNA endonuclease activity"/>
    <property type="evidence" value="ECO:0007669"/>
    <property type="project" value="UniProtKB-UniRule"/>
</dbReference>
<comment type="cofactor">
    <cofactor evidence="1 11">
        <name>Mn(2+)</name>
        <dbReference type="ChEBI" id="CHEBI:29035"/>
    </cofactor>
</comment>
<keyword evidence="6 11" id="KW-0255">Endonuclease</keyword>
<evidence type="ECO:0000313" key="13">
    <source>
        <dbReference type="EMBL" id="CAH0772822.1"/>
    </source>
</evidence>
<keyword evidence="4 11" id="KW-0540">Nuclease</keyword>
<dbReference type="GO" id="GO:0046872">
    <property type="term" value="F:metal ion binding"/>
    <property type="evidence" value="ECO:0007669"/>
    <property type="project" value="UniProtKB-UniRule"/>
</dbReference>
<comment type="subunit">
    <text evidence="3 11">Monomer.</text>
</comment>
<keyword evidence="10" id="KW-0456">Lyase</keyword>
<dbReference type="PANTHER" id="PTHR12439">
    <property type="entry name" value="PLACENTAL PROTEIN 11-RELATED"/>
    <property type="match status" value="1"/>
</dbReference>
<evidence type="ECO:0000256" key="11">
    <source>
        <dbReference type="RuleBase" id="RU367085"/>
    </source>
</evidence>
<feature type="domain" description="EndoU" evidence="12">
    <location>
        <begin position="33"/>
        <end position="297"/>
    </location>
</feature>
<evidence type="ECO:0000259" key="12">
    <source>
        <dbReference type="PROSITE" id="PS51959"/>
    </source>
</evidence>
<organism evidence="13 14">
    <name type="scientific">Bemisia tabaci</name>
    <name type="common">Sweetpotato whitefly</name>
    <name type="synonym">Aleurodes tabaci</name>
    <dbReference type="NCBI Taxonomy" id="7038"/>
    <lineage>
        <taxon>Eukaryota</taxon>
        <taxon>Metazoa</taxon>
        <taxon>Ecdysozoa</taxon>
        <taxon>Arthropoda</taxon>
        <taxon>Hexapoda</taxon>
        <taxon>Insecta</taxon>
        <taxon>Pterygota</taxon>
        <taxon>Neoptera</taxon>
        <taxon>Paraneoptera</taxon>
        <taxon>Hemiptera</taxon>
        <taxon>Sternorrhyncha</taxon>
        <taxon>Aleyrodoidea</taxon>
        <taxon>Aleyrodidae</taxon>
        <taxon>Aleyrodinae</taxon>
        <taxon>Bemisia</taxon>
    </lineage>
</organism>
<evidence type="ECO:0000256" key="8">
    <source>
        <dbReference type="ARBA" id="ARBA00022884"/>
    </source>
</evidence>
<accession>A0A9P0C9B4</accession>
<keyword evidence="5 11" id="KW-0479">Metal-binding</keyword>